<accession>A0A7W6CBU8</accession>
<dbReference type="EMBL" id="JACIDV010000010">
    <property type="protein sequence ID" value="MBB3947518.1"/>
    <property type="molecule type" value="Genomic_DNA"/>
</dbReference>
<name>A0A7W6CBU8_9HYPH</name>
<evidence type="ECO:0000313" key="1">
    <source>
        <dbReference type="EMBL" id="MBB3947518.1"/>
    </source>
</evidence>
<proteinExistence type="predicted"/>
<keyword evidence="2" id="KW-1185">Reference proteome</keyword>
<evidence type="ECO:0000313" key="2">
    <source>
        <dbReference type="Proteomes" id="UP000565286"/>
    </source>
</evidence>
<dbReference type="Proteomes" id="UP000565286">
    <property type="component" value="Unassembled WGS sequence"/>
</dbReference>
<protein>
    <submittedName>
        <fullName evidence="1">Transposase</fullName>
    </submittedName>
</protein>
<comment type="caution">
    <text evidence="1">The sequence shown here is derived from an EMBL/GenBank/DDBJ whole genome shotgun (WGS) entry which is preliminary data.</text>
</comment>
<reference evidence="1 2" key="1">
    <citation type="submission" date="2020-08" db="EMBL/GenBank/DDBJ databases">
        <title>Genomic Encyclopedia of Type Strains, Phase IV (KMG-IV): sequencing the most valuable type-strain genomes for metagenomic binning, comparative biology and taxonomic classification.</title>
        <authorList>
            <person name="Goeker M."/>
        </authorList>
    </citation>
    <scope>NUCLEOTIDE SEQUENCE [LARGE SCALE GENOMIC DNA]</scope>
    <source>
        <strain evidence="1 2">DSM 26438</strain>
    </source>
</reference>
<dbReference type="RefSeq" id="WP_174066250.1">
    <property type="nucleotide sequence ID" value="NZ_JAAMCM010000038.1"/>
</dbReference>
<organism evidence="1 2">
    <name type="scientific">Rhizobium skierniewicense</name>
    <dbReference type="NCBI Taxonomy" id="984260"/>
    <lineage>
        <taxon>Bacteria</taxon>
        <taxon>Pseudomonadati</taxon>
        <taxon>Pseudomonadota</taxon>
        <taxon>Alphaproteobacteria</taxon>
        <taxon>Hyphomicrobiales</taxon>
        <taxon>Rhizobiaceae</taxon>
        <taxon>Rhizobium/Agrobacterium group</taxon>
        <taxon>Rhizobium</taxon>
    </lineage>
</organism>
<gene>
    <name evidence="1" type="ORF">GGQ73_003485</name>
</gene>
<dbReference type="AlphaFoldDB" id="A0A7W6CBU8"/>
<sequence length="88" mass="9599">MIMVPAGVKVWQATGSTDMRKGFPGLSLILQKALMPDPRCGHCSYYTVVAANDRHTAYGYRFATISYSRQSFRAQAPITQTLPGSSVA</sequence>